<evidence type="ECO:0000313" key="5">
    <source>
        <dbReference type="Proteomes" id="UP000566819"/>
    </source>
</evidence>
<dbReference type="InterPro" id="IPR048743">
    <property type="entry name" value="AME1"/>
</dbReference>
<dbReference type="OrthoDB" id="5377952at2759"/>
<feature type="compositionally biased region" description="Basic and acidic residues" evidence="2">
    <location>
        <begin position="281"/>
        <end position="293"/>
    </location>
</feature>
<proteinExistence type="predicted"/>
<feature type="region of interest" description="Disordered" evidence="2">
    <location>
        <begin position="360"/>
        <end position="413"/>
    </location>
</feature>
<feature type="compositionally biased region" description="Basic residues" evidence="2">
    <location>
        <begin position="377"/>
        <end position="387"/>
    </location>
</feature>
<reference evidence="4 5" key="1">
    <citation type="submission" date="2020-03" db="EMBL/GenBank/DDBJ databases">
        <title>Draft Genome Sequence of Cudoniella acicularis.</title>
        <authorList>
            <person name="Buettner E."/>
            <person name="Kellner H."/>
        </authorList>
    </citation>
    <scope>NUCLEOTIDE SEQUENCE [LARGE SCALE GENOMIC DNA]</scope>
    <source>
        <strain evidence="4 5">DSM 108380</strain>
    </source>
</reference>
<evidence type="ECO:0000256" key="2">
    <source>
        <dbReference type="SAM" id="MobiDB-lite"/>
    </source>
</evidence>
<name>A0A8H4RRJ7_9HELO</name>
<dbReference type="Proteomes" id="UP000566819">
    <property type="component" value="Unassembled WGS sequence"/>
</dbReference>
<evidence type="ECO:0000259" key="3">
    <source>
        <dbReference type="Pfam" id="PF20994"/>
    </source>
</evidence>
<comment type="caution">
    <text evidence="4">The sequence shown here is derived from an EMBL/GenBank/DDBJ whole genome shotgun (WGS) entry which is preliminary data.</text>
</comment>
<gene>
    <name evidence="4" type="ORF">G7Y89_g4463</name>
</gene>
<keyword evidence="5" id="KW-1185">Reference proteome</keyword>
<dbReference type="Pfam" id="PF20994">
    <property type="entry name" value="CENPU"/>
    <property type="match status" value="1"/>
</dbReference>
<feature type="compositionally biased region" description="Basic and acidic residues" evidence="2">
    <location>
        <begin position="1"/>
        <end position="10"/>
    </location>
</feature>
<protein>
    <recommendedName>
        <fullName evidence="3">Inner kinetochore subunit AME1 domain-containing protein</fullName>
    </recommendedName>
</protein>
<dbReference type="AlphaFoldDB" id="A0A8H4RRJ7"/>
<evidence type="ECO:0000313" key="4">
    <source>
        <dbReference type="EMBL" id="KAF4633654.1"/>
    </source>
</evidence>
<accession>A0A8H4RRJ7</accession>
<feature type="domain" description="Inner kinetochore subunit AME1" evidence="3">
    <location>
        <begin position="457"/>
        <end position="645"/>
    </location>
</feature>
<keyword evidence="1" id="KW-0175">Coiled coil</keyword>
<feature type="coiled-coil region" evidence="1">
    <location>
        <begin position="525"/>
        <end position="552"/>
    </location>
</feature>
<sequence>MDSTREERMQQRLRGAQRRQVKDVDFQLAFPVAQALEEPVEPNQSPPQAELPSLLSDRHTPATRSQDPPANDLPLQGTRQPRMKSGNIDANTSAKRRKLDIDDAPSSGRSTRSSRAIPRPDIYALPEEDPQDVQVPETSNIRQREENRTPPVRTPEPEPVLSVRRLRGSTTPSQPPRTQEEITESPENAPGSGHRAIIFGSVVRTSSQLHIVQNSSSPKPAAVTPLARRKRNRGEISQSPLAEDIEQESSSQAKSTNPIEDEIDELSPDQPIKWSRKRKAAGREEPSIDKYDEPIMFVSPDKRTAKRSHKTKMVAEKEPSVVEQEEPSGISGTQEGAEAIDDMQAAALLKKNQGRRISRNFQAETSPDLDEPEIAHRAKAKTRRGKSRKESSPVIQRQPKLPSKITATKSKKPVKKAKLRSGSPIPVTVHRFTKQLLFDENEPDADILNMEMPQVKRAGVNAVDVLSQVCGEIIGAGLETLEEGGNNAEDPSLKREYKTKWRALYEFKKELQTRLLTYTINLDNVYSLEKRVREEQKRKLRLRDEILRVRAERQQLALKMDEIRMKHENESKKAQEREILNATAHDIELAVDRGKTMQSRELANGSNELTGVELLLKRMANAVSTKSDSGGILQQIKEFNGFLERAALALESKKV</sequence>
<dbReference type="EMBL" id="JAAMPI010000243">
    <property type="protein sequence ID" value="KAF4633654.1"/>
    <property type="molecule type" value="Genomic_DNA"/>
</dbReference>
<feature type="region of interest" description="Disordered" evidence="2">
    <location>
        <begin position="211"/>
        <end position="333"/>
    </location>
</feature>
<feature type="region of interest" description="Disordered" evidence="2">
    <location>
        <begin position="1"/>
        <end position="196"/>
    </location>
</feature>
<feature type="compositionally biased region" description="Polar residues" evidence="2">
    <location>
        <begin position="248"/>
        <end position="258"/>
    </location>
</feature>
<evidence type="ECO:0000256" key="1">
    <source>
        <dbReference type="SAM" id="Coils"/>
    </source>
</evidence>
<organism evidence="4 5">
    <name type="scientific">Cudoniella acicularis</name>
    <dbReference type="NCBI Taxonomy" id="354080"/>
    <lineage>
        <taxon>Eukaryota</taxon>
        <taxon>Fungi</taxon>
        <taxon>Dikarya</taxon>
        <taxon>Ascomycota</taxon>
        <taxon>Pezizomycotina</taxon>
        <taxon>Leotiomycetes</taxon>
        <taxon>Helotiales</taxon>
        <taxon>Tricladiaceae</taxon>
        <taxon>Cudoniella</taxon>
    </lineage>
</organism>